<dbReference type="GeneID" id="30988294"/>
<evidence type="ECO:0000256" key="1">
    <source>
        <dbReference type="SAM" id="MobiDB-lite"/>
    </source>
</evidence>
<evidence type="ECO:0000313" key="2">
    <source>
        <dbReference type="EMBL" id="ODV70600.1"/>
    </source>
</evidence>
<feature type="compositionally biased region" description="Basic and acidic residues" evidence="1">
    <location>
        <begin position="9"/>
        <end position="48"/>
    </location>
</feature>
<proteinExistence type="predicted"/>
<keyword evidence="3" id="KW-1185">Reference proteome</keyword>
<dbReference type="EMBL" id="KV453967">
    <property type="protein sequence ID" value="ODV70600.1"/>
    <property type="molecule type" value="Genomic_DNA"/>
</dbReference>
<accession>A0A1E4RTL0</accession>
<dbReference type="AlphaFoldDB" id="A0A1E4RTL0"/>
<gene>
    <name evidence="2" type="ORF">CYBJADRAFT_165098</name>
</gene>
<reference evidence="2 3" key="1">
    <citation type="journal article" date="2016" name="Proc. Natl. Acad. Sci. U.S.A.">
        <title>Comparative genomics of biotechnologically important yeasts.</title>
        <authorList>
            <person name="Riley R."/>
            <person name="Haridas S."/>
            <person name="Wolfe K.H."/>
            <person name="Lopes M.R."/>
            <person name="Hittinger C.T."/>
            <person name="Goeker M."/>
            <person name="Salamov A.A."/>
            <person name="Wisecaver J.H."/>
            <person name="Long T.M."/>
            <person name="Calvey C.H."/>
            <person name="Aerts A.L."/>
            <person name="Barry K.W."/>
            <person name="Choi C."/>
            <person name="Clum A."/>
            <person name="Coughlan A.Y."/>
            <person name="Deshpande S."/>
            <person name="Douglass A.P."/>
            <person name="Hanson S.J."/>
            <person name="Klenk H.-P."/>
            <person name="LaButti K.M."/>
            <person name="Lapidus A."/>
            <person name="Lindquist E.A."/>
            <person name="Lipzen A.M."/>
            <person name="Meier-Kolthoff J.P."/>
            <person name="Ohm R.A."/>
            <person name="Otillar R.P."/>
            <person name="Pangilinan J.L."/>
            <person name="Peng Y."/>
            <person name="Rokas A."/>
            <person name="Rosa C.A."/>
            <person name="Scheuner C."/>
            <person name="Sibirny A.A."/>
            <person name="Slot J.C."/>
            <person name="Stielow J.B."/>
            <person name="Sun H."/>
            <person name="Kurtzman C.P."/>
            <person name="Blackwell M."/>
            <person name="Grigoriev I.V."/>
            <person name="Jeffries T.W."/>
        </authorList>
    </citation>
    <scope>NUCLEOTIDE SEQUENCE [LARGE SCALE GENOMIC DNA]</scope>
    <source>
        <strain evidence="3">ATCC 18201 / CBS 1600 / BCRC 20928 / JCM 3617 / NBRC 0987 / NRRL Y-1542</strain>
    </source>
</reference>
<dbReference type="Proteomes" id="UP000094389">
    <property type="component" value="Unassembled WGS sequence"/>
</dbReference>
<evidence type="ECO:0000313" key="3">
    <source>
        <dbReference type="Proteomes" id="UP000094389"/>
    </source>
</evidence>
<protein>
    <submittedName>
        <fullName evidence="2">Uncharacterized protein</fullName>
    </submittedName>
</protein>
<name>A0A1E4RTL0_CYBJN</name>
<organism evidence="2 3">
    <name type="scientific">Cyberlindnera jadinii (strain ATCC 18201 / CBS 1600 / BCRC 20928 / JCM 3617 / NBRC 0987 / NRRL Y-1542)</name>
    <name type="common">Torula yeast</name>
    <name type="synonym">Candida utilis</name>
    <dbReference type="NCBI Taxonomy" id="983966"/>
    <lineage>
        <taxon>Eukaryota</taxon>
        <taxon>Fungi</taxon>
        <taxon>Dikarya</taxon>
        <taxon>Ascomycota</taxon>
        <taxon>Saccharomycotina</taxon>
        <taxon>Saccharomycetes</taxon>
        <taxon>Phaffomycetales</taxon>
        <taxon>Phaffomycetaceae</taxon>
        <taxon>Cyberlindnera</taxon>
    </lineage>
</organism>
<sequence>MPATGMSEDEIHATERDEHETQETKMSEDEIHATERDEHETQETKMSEDEIQVTEPNEHETQEIELNEMKIQEAADIEADNSRWKHSKTVGAAEDTLVEAEQFEKLAKKQSNYVALMQIEVLDKGTFKVQDRLGSKAEQKYAKEIQTMLEKYAEVVTDEEPKGEPVEREITHRIRLIEGHSTS</sequence>
<dbReference type="RefSeq" id="XP_020067639.1">
    <property type="nucleotide sequence ID" value="XM_020213898.1"/>
</dbReference>
<feature type="region of interest" description="Disordered" evidence="1">
    <location>
        <begin position="1"/>
        <end position="61"/>
    </location>
</feature>